<accession>A0A4Z2CEC7</accession>
<dbReference type="Gene3D" id="2.60.40.1940">
    <property type="match status" value="1"/>
</dbReference>
<dbReference type="Gene3D" id="2.60.40.10">
    <property type="entry name" value="Immunoglobulins"/>
    <property type="match status" value="2"/>
</dbReference>
<keyword evidence="13" id="KW-1185">Reference proteome</keyword>
<evidence type="ECO:0000256" key="8">
    <source>
        <dbReference type="ARBA" id="ARBA00023180"/>
    </source>
</evidence>
<sequence>MKFLAVPVLLLIGVMKSQCAKDARFFISAPGVFHVGVNEKVFVQMGPSHLHRPITLYLEHETNNALLSEKKIVSFTEMGQVQTAELMLDRTRLTNLQKDPQRWPTYITLVAESSSFNQREKTRVLVSKHRGSIFIQTDQPIYNPDQKVNYRIFTLDHTFRPLQEVFHISVFNAAGNKIMKILKSARGGILKGTFPIPAVSKLGIWKITAHYDDDEENVASREFKVQQFVLPSFEVNIATRGRYILLSERDFDFRISATYSHGETVKGAYHCYFGVVDKDTGSGQTRKPTIIQGMVLTGSVQDGTAGASFLLAGVDLHLRKHMNQTLNKLQERGSQLYLRVIVTNVQSGEMQEAEVYLPIVSQKYIIDLSRTRSHFLPGYPLDVVAILRFPDGSAAAGVPVNIKVSTSKKSWQGPTNQQGAVSTVFNIPSVSQITVEVSADGVQQRKDFERAKSPSSSYLYLSYANKIYSVGDQLTVDYNSINPPTQGFIYYMVLSRGVLRKQGSLGIGLSVRNILPITVDLVPSFRLIGYYYDQNGNIVADSVWVEVRDKCEIKVKVEPKGPFRPATHSVVEFDLHGQSSRVALLAVDKAFYGLHADNRLTPKQVFSTMQSYDFGCSYSGGADPGRVLTEAGLSFVTHSQSKWKASLDCKLQPGRHKRSIDPEQEMLSLKYNYTDKSLQECCAKGFSLIPMRRTCEERAQRISLMEGQSPCVEVFLHCCREGERLRKQKMKEDARKGLGRTTSVDEIEEFFLDSAAQYIRRYFPPSFAFTEFDVNDKGRYTLALPDSITTWELQVITLSAATGFCVVEPTDIRAFKDTFVSLRLPYSVRKYEQLSIAPVIYNYGLEPIQLAVHMEQSEGLCSPGSATSTSFVNVAVEPQSSKFVSFSAVPMVTGSIPIKIRLYDVENNMGIDAVEKTLNVWTEGQEKREDQTRIYKLNGRNAQSITLDGTIPDETVPESQSNIFITAEEDGFTLQRAMSLLSPEKAAKLIVLPTGCLEQTMVKLAPTASAIRYLDLSNQWSKLSVNARDKALDNLEKGYIHILGKKDKRSGAYGTFADSPYSNWMTALMVKVLSMIAERQGEAIGLQGRKTRFVPLEEIRHSVRYLLSVQKDFGSFGDPHPVKNIGVLHGENGKASMTAFIALALHRSRQFLSTEDKDKVDVSIARATNYLLSQMEKLNHPYAVAITVYSLAVCLPKETDHSASWEKLTALATRGENGCYLWTTDPSRDNQKAATAITVDSTSYALLAAVKLGKIEFSDQIACWLTTQENYLGGFKSSQDTLNALDALAEYSLTKSAPPEVNAVAEFTVQGRNDVILLELENRKSRVETNLKKFAGNQIKVHLTGNGNIKLKVLKSYYLMQPKSECNKVSISVTVEGKVQYTDQIIDDYNYYDEYTGIENIETSGGTRNRRDADNSVAAGETVTYHICVRLVGEISATVSTLCLCVWMFSALLCSHSVHRNLSGMAIADITLLSGFEVETQDMDKLKAKPEKYISHYELSHGRVLIYVNQLFQNEECISFDAQQKVPVGLLQPAAAVFYDYYEPSIQCTVFYSAPKRSKLISKLCSEDVCQCAERPCHKLKNTFQSQSGRYIKKSDRLQHACFIPTVDYAYIVEVFNISMKSNFEVYEARLKDVLRTHGDVSVKVDSVRVFLKRGQCKANLDLGKEYLIMGKDGSTRDSRGMIQYLLESNTWVERKPLPINCGKSAHKQACKEFFAFTVEYKLNGCRQ</sequence>
<dbReference type="Pfam" id="PF00207">
    <property type="entry name" value="A2M"/>
    <property type="match status" value="1"/>
</dbReference>
<dbReference type="InterPro" id="IPR047565">
    <property type="entry name" value="Alpha-macroglob_thiol-ester_cl"/>
</dbReference>
<dbReference type="Gene3D" id="2.60.40.690">
    <property type="entry name" value="Alpha-macroglobulin, receptor-binding domain"/>
    <property type="match status" value="1"/>
</dbReference>
<evidence type="ECO:0000256" key="5">
    <source>
        <dbReference type="ARBA" id="ARBA00022729"/>
    </source>
</evidence>
<dbReference type="Pfam" id="PF17791">
    <property type="entry name" value="MG3"/>
    <property type="match status" value="1"/>
</dbReference>
<dbReference type="SUPFAM" id="SSF49410">
    <property type="entry name" value="Alpha-macroglobulin receptor domain"/>
    <property type="match status" value="1"/>
</dbReference>
<dbReference type="GO" id="GO:0005615">
    <property type="term" value="C:extracellular space"/>
    <property type="evidence" value="ECO:0007669"/>
    <property type="project" value="InterPro"/>
</dbReference>
<dbReference type="SUPFAM" id="SSF50242">
    <property type="entry name" value="TIMP-like"/>
    <property type="match status" value="1"/>
</dbReference>
<keyword evidence="8" id="KW-0325">Glycoprotein</keyword>
<dbReference type="InterPro" id="IPR013783">
    <property type="entry name" value="Ig-like_fold"/>
</dbReference>
<dbReference type="GO" id="GO:0006956">
    <property type="term" value="P:complement activation"/>
    <property type="evidence" value="ECO:0007669"/>
    <property type="project" value="TreeGrafter"/>
</dbReference>
<feature type="domain" description="Anaphylatoxin-like" evidence="10">
    <location>
        <begin position="681"/>
        <end position="719"/>
    </location>
</feature>
<keyword evidence="6" id="KW-0722">Serine protease inhibitor</keyword>
<dbReference type="InterPro" id="IPR041555">
    <property type="entry name" value="MG3"/>
</dbReference>
<dbReference type="GO" id="GO:0004867">
    <property type="term" value="F:serine-type endopeptidase inhibitor activity"/>
    <property type="evidence" value="ECO:0007669"/>
    <property type="project" value="UniProtKB-KW"/>
</dbReference>
<comment type="similarity">
    <text evidence="2">Belongs to the protease inhibitor I39 (alpha-2-macroglobulin) family.</text>
</comment>
<dbReference type="Pfam" id="PF01759">
    <property type="entry name" value="NTR"/>
    <property type="match status" value="1"/>
</dbReference>
<dbReference type="SUPFAM" id="SSF47686">
    <property type="entry name" value="Anaphylotoxins (complement system)"/>
    <property type="match status" value="1"/>
</dbReference>
<dbReference type="InterPro" id="IPR001599">
    <property type="entry name" value="Macroglobln_a2"/>
</dbReference>
<evidence type="ECO:0000256" key="6">
    <source>
        <dbReference type="ARBA" id="ARBA00022900"/>
    </source>
</evidence>
<dbReference type="Pfam" id="PF07678">
    <property type="entry name" value="TED_complement"/>
    <property type="match status" value="1"/>
</dbReference>
<evidence type="ECO:0000256" key="1">
    <source>
        <dbReference type="ARBA" id="ARBA00004613"/>
    </source>
</evidence>
<dbReference type="SMART" id="SM00643">
    <property type="entry name" value="C345C"/>
    <property type="match status" value="1"/>
</dbReference>
<evidence type="ECO:0000256" key="4">
    <source>
        <dbReference type="ARBA" id="ARBA00022690"/>
    </source>
</evidence>
<dbReference type="InterPro" id="IPR050473">
    <property type="entry name" value="A2M/Complement_sys"/>
</dbReference>
<dbReference type="SMART" id="SM01359">
    <property type="entry name" value="A2M_N_2"/>
    <property type="match status" value="1"/>
</dbReference>
<dbReference type="CDD" id="cd03584">
    <property type="entry name" value="NTR_complement_C4"/>
    <property type="match status" value="1"/>
</dbReference>
<dbReference type="InterPro" id="IPR008993">
    <property type="entry name" value="TIMP-like_OB-fold"/>
</dbReference>
<comment type="caution">
    <text evidence="12">The sequence shown here is derived from an EMBL/GenBank/DDBJ whole genome shotgun (WGS) entry which is preliminary data.</text>
</comment>
<protein>
    <recommendedName>
        <fullName evidence="14">Complement 4B (Chido blood group)</fullName>
    </recommendedName>
</protein>
<dbReference type="Gene3D" id="2.60.120.1540">
    <property type="match status" value="1"/>
</dbReference>
<dbReference type="SMART" id="SM01361">
    <property type="entry name" value="A2M_recep"/>
    <property type="match status" value="1"/>
</dbReference>
<keyword evidence="4" id="KW-0646">Protease inhibitor</keyword>
<dbReference type="InterPro" id="IPR036595">
    <property type="entry name" value="A-macroglobulin_rcpt-bd_sf"/>
</dbReference>
<dbReference type="Gene3D" id="1.20.91.20">
    <property type="entry name" value="Anaphylotoxins (complement system)"/>
    <property type="match status" value="1"/>
</dbReference>
<evidence type="ECO:0000259" key="11">
    <source>
        <dbReference type="PROSITE" id="PS50189"/>
    </source>
</evidence>
<dbReference type="PANTHER" id="PTHR11412">
    <property type="entry name" value="MACROGLOBULIN / COMPLEMENT"/>
    <property type="match status" value="1"/>
</dbReference>
<dbReference type="InterPro" id="IPR018933">
    <property type="entry name" value="Netrin_module_non-TIMP"/>
</dbReference>
<dbReference type="Pfam" id="PF01835">
    <property type="entry name" value="MG2"/>
    <property type="match status" value="1"/>
</dbReference>
<dbReference type="Proteomes" id="UP000516260">
    <property type="component" value="Chromosome 10"/>
</dbReference>
<evidence type="ECO:0008006" key="14">
    <source>
        <dbReference type="Google" id="ProtNLM"/>
    </source>
</evidence>
<reference evidence="12 13" key="1">
    <citation type="submission" date="2019-04" db="EMBL/GenBank/DDBJ databases">
        <title>The sequence and de novo assembly of Takifugu bimaculatus genome using PacBio and Hi-C technologies.</title>
        <authorList>
            <person name="Xu P."/>
            <person name="Liu B."/>
            <person name="Zhou Z."/>
        </authorList>
    </citation>
    <scope>NUCLEOTIDE SEQUENCE [LARGE SCALE GENOMIC DNA]</scope>
    <source>
        <strain evidence="12">TB-2018</strain>
        <tissue evidence="12">Muscle</tissue>
    </source>
</reference>
<feature type="signal peptide" evidence="9">
    <location>
        <begin position="1"/>
        <end position="19"/>
    </location>
</feature>
<dbReference type="InterPro" id="IPR001134">
    <property type="entry name" value="Netrin_domain"/>
</dbReference>
<organism evidence="12 13">
    <name type="scientific">Takifugu bimaculatus</name>
    <dbReference type="NCBI Taxonomy" id="433685"/>
    <lineage>
        <taxon>Eukaryota</taxon>
        <taxon>Metazoa</taxon>
        <taxon>Chordata</taxon>
        <taxon>Craniata</taxon>
        <taxon>Vertebrata</taxon>
        <taxon>Euteleostomi</taxon>
        <taxon>Actinopterygii</taxon>
        <taxon>Neopterygii</taxon>
        <taxon>Teleostei</taxon>
        <taxon>Neoteleostei</taxon>
        <taxon>Acanthomorphata</taxon>
        <taxon>Eupercaria</taxon>
        <taxon>Tetraodontiformes</taxon>
        <taxon>Tetradontoidea</taxon>
        <taxon>Tetraodontidae</taxon>
        <taxon>Takifugu</taxon>
    </lineage>
</organism>
<evidence type="ECO:0000256" key="3">
    <source>
        <dbReference type="ARBA" id="ARBA00022525"/>
    </source>
</evidence>
<dbReference type="Pfam" id="PF01821">
    <property type="entry name" value="ANATO"/>
    <property type="match status" value="1"/>
</dbReference>
<dbReference type="Gene3D" id="2.60.40.1930">
    <property type="match status" value="3"/>
</dbReference>
<dbReference type="InterPro" id="IPR000020">
    <property type="entry name" value="Anaphylatoxin/fibulin"/>
</dbReference>
<keyword evidence="5 9" id="KW-0732">Signal</keyword>
<evidence type="ECO:0000313" key="12">
    <source>
        <dbReference type="EMBL" id="TNN02464.1"/>
    </source>
</evidence>
<keyword evidence="7" id="KW-1015">Disulfide bond</keyword>
<dbReference type="CDD" id="cd02896">
    <property type="entry name" value="complement_C3_C4_C5"/>
    <property type="match status" value="1"/>
</dbReference>
<dbReference type="InterPro" id="IPR009048">
    <property type="entry name" value="A-macroglobulin_rcpt-bd"/>
</dbReference>
<dbReference type="PROSITE" id="PS50189">
    <property type="entry name" value="NTR"/>
    <property type="match status" value="1"/>
</dbReference>
<comment type="subcellular location">
    <subcellularLocation>
        <location evidence="1">Secreted</location>
    </subcellularLocation>
</comment>
<dbReference type="InterPro" id="IPR018081">
    <property type="entry name" value="Anaphylatoxin_comp_syst"/>
</dbReference>
<evidence type="ECO:0000256" key="7">
    <source>
        <dbReference type="ARBA" id="ARBA00023157"/>
    </source>
</evidence>
<feature type="chain" id="PRO_5021492680" description="Complement 4B (Chido blood group)" evidence="9">
    <location>
        <begin position="20"/>
        <end position="1728"/>
    </location>
</feature>
<dbReference type="PROSITE" id="PS01178">
    <property type="entry name" value="ANAPHYLATOXIN_2"/>
    <property type="match status" value="1"/>
</dbReference>
<dbReference type="Pfam" id="PF17789">
    <property type="entry name" value="MG4"/>
    <property type="match status" value="1"/>
</dbReference>
<dbReference type="Gene3D" id="2.20.130.20">
    <property type="match status" value="1"/>
</dbReference>
<dbReference type="SMART" id="SM00104">
    <property type="entry name" value="ANATO"/>
    <property type="match status" value="1"/>
</dbReference>
<name>A0A4Z2CEC7_9TELE</name>
<dbReference type="InterPro" id="IPR040839">
    <property type="entry name" value="MG4"/>
</dbReference>
<evidence type="ECO:0000313" key="13">
    <source>
        <dbReference type="Proteomes" id="UP000516260"/>
    </source>
</evidence>
<dbReference type="Gene3D" id="1.50.10.20">
    <property type="match status" value="1"/>
</dbReference>
<dbReference type="InterPro" id="IPR002890">
    <property type="entry name" value="MG2"/>
</dbReference>
<evidence type="ECO:0000259" key="10">
    <source>
        <dbReference type="PROSITE" id="PS01178"/>
    </source>
</evidence>
<dbReference type="InterPro" id="IPR008930">
    <property type="entry name" value="Terpenoid_cyclase/PrenylTrfase"/>
</dbReference>
<dbReference type="CDD" id="cd00017">
    <property type="entry name" value="ANATO"/>
    <property type="match status" value="1"/>
</dbReference>
<evidence type="ECO:0000256" key="2">
    <source>
        <dbReference type="ARBA" id="ARBA00010952"/>
    </source>
</evidence>
<dbReference type="FunFam" id="2.60.40.10:FF:000155">
    <property type="entry name" value="complement C3 isoform X1"/>
    <property type="match status" value="1"/>
</dbReference>
<dbReference type="Gene3D" id="6.20.50.160">
    <property type="match status" value="1"/>
</dbReference>
<keyword evidence="3" id="KW-0964">Secreted</keyword>
<dbReference type="SMART" id="SM01419">
    <property type="entry name" value="Thiol-ester_cl"/>
    <property type="match status" value="1"/>
</dbReference>
<proteinExistence type="inferred from homology"/>
<dbReference type="FunFam" id="2.60.40.1930:FF:000001">
    <property type="entry name" value="CD109 isoform 3"/>
    <property type="match status" value="1"/>
</dbReference>
<dbReference type="Pfam" id="PF07677">
    <property type="entry name" value="A2M_recep"/>
    <property type="match status" value="1"/>
</dbReference>
<dbReference type="InterPro" id="IPR011625">
    <property type="entry name" value="A2M_N_BRD"/>
</dbReference>
<dbReference type="Pfam" id="PF07703">
    <property type="entry name" value="A2M_BRD"/>
    <property type="match status" value="1"/>
</dbReference>
<dbReference type="SUPFAM" id="SSF48239">
    <property type="entry name" value="Terpenoid cyclases/Protein prenyltransferases"/>
    <property type="match status" value="1"/>
</dbReference>
<feature type="domain" description="NTR" evidence="11">
    <location>
        <begin position="1577"/>
        <end position="1726"/>
    </location>
</feature>
<dbReference type="InterPro" id="IPR011626">
    <property type="entry name" value="Alpha-macroglobulin_TED"/>
</dbReference>
<gene>
    <name evidence="12" type="ORF">fugu_009951</name>
</gene>
<dbReference type="Gene3D" id="2.40.50.120">
    <property type="match status" value="1"/>
</dbReference>
<evidence type="ECO:0000256" key="9">
    <source>
        <dbReference type="SAM" id="SignalP"/>
    </source>
</evidence>
<dbReference type="EMBL" id="SWLE01000002">
    <property type="protein sequence ID" value="TNN02464.1"/>
    <property type="molecule type" value="Genomic_DNA"/>
</dbReference>
<dbReference type="SMART" id="SM01360">
    <property type="entry name" value="A2M"/>
    <property type="match status" value="1"/>
</dbReference>
<dbReference type="PANTHER" id="PTHR11412:SF144">
    <property type="entry name" value="COMPLEMENT C4-B"/>
    <property type="match status" value="1"/>
</dbReference>